<dbReference type="InterPro" id="IPR013099">
    <property type="entry name" value="K_chnl_dom"/>
</dbReference>
<keyword evidence="6" id="KW-0812">Transmembrane</keyword>
<feature type="transmembrane region" description="Helical" evidence="6">
    <location>
        <begin position="1052"/>
        <end position="1077"/>
    </location>
</feature>
<feature type="domain" description="Fibronectin type-III" evidence="7">
    <location>
        <begin position="624"/>
        <end position="713"/>
    </location>
</feature>
<dbReference type="Gene3D" id="2.60.40.10">
    <property type="entry name" value="Immunoglobulins"/>
    <property type="match status" value="9"/>
</dbReference>
<feature type="transmembrane region" description="Helical" evidence="6">
    <location>
        <begin position="1122"/>
        <end position="1151"/>
    </location>
</feature>
<keyword evidence="3" id="KW-1015">Disulfide bond</keyword>
<evidence type="ECO:0000256" key="6">
    <source>
        <dbReference type="SAM" id="Phobius"/>
    </source>
</evidence>
<dbReference type="InterPro" id="IPR036116">
    <property type="entry name" value="FN3_sf"/>
</dbReference>
<dbReference type="InterPro" id="IPR050379">
    <property type="entry name" value="Type-I_Cytokine_Rcpt"/>
</dbReference>
<feature type="domain" description="Fibronectin type-III" evidence="7">
    <location>
        <begin position="825"/>
        <end position="927"/>
    </location>
</feature>
<dbReference type="Gene3D" id="1.10.287.70">
    <property type="match status" value="1"/>
</dbReference>
<dbReference type="PROSITE" id="PS50853">
    <property type="entry name" value="FN3"/>
    <property type="match status" value="9"/>
</dbReference>
<evidence type="ECO:0000313" key="8">
    <source>
        <dbReference type="EMBL" id="CAH3167152.1"/>
    </source>
</evidence>
<dbReference type="CDD" id="cd00063">
    <property type="entry name" value="FN3"/>
    <property type="match status" value="9"/>
</dbReference>
<keyword evidence="2" id="KW-0677">Repeat</keyword>
<proteinExistence type="predicted"/>
<feature type="transmembrane region" description="Helical" evidence="6">
    <location>
        <begin position="1089"/>
        <end position="1110"/>
    </location>
</feature>
<feature type="transmembrane region" description="Helical" evidence="6">
    <location>
        <begin position="1303"/>
        <end position="1321"/>
    </location>
</feature>
<dbReference type="PANTHER" id="PTHR23036">
    <property type="entry name" value="CYTOKINE RECEPTOR"/>
    <property type="match status" value="1"/>
</dbReference>
<evidence type="ECO:0000256" key="3">
    <source>
        <dbReference type="ARBA" id="ARBA00023157"/>
    </source>
</evidence>
<keyword evidence="9" id="KW-1185">Reference proteome</keyword>
<feature type="domain" description="Fibronectin type-III" evidence="7">
    <location>
        <begin position="526"/>
        <end position="619"/>
    </location>
</feature>
<organism evidence="8 9">
    <name type="scientific">Porites evermanni</name>
    <dbReference type="NCBI Taxonomy" id="104178"/>
    <lineage>
        <taxon>Eukaryota</taxon>
        <taxon>Metazoa</taxon>
        <taxon>Cnidaria</taxon>
        <taxon>Anthozoa</taxon>
        <taxon>Hexacorallia</taxon>
        <taxon>Scleractinia</taxon>
        <taxon>Fungiina</taxon>
        <taxon>Poritidae</taxon>
        <taxon>Porites</taxon>
    </lineage>
</organism>
<keyword evidence="5" id="KW-0325">Glycoprotein</keyword>
<dbReference type="Pfam" id="PF07885">
    <property type="entry name" value="Ion_trans_2"/>
    <property type="match status" value="1"/>
</dbReference>
<dbReference type="Pfam" id="PF00041">
    <property type="entry name" value="fn3"/>
    <property type="match status" value="8"/>
</dbReference>
<feature type="domain" description="Fibronectin type-III" evidence="7">
    <location>
        <begin position="310"/>
        <end position="412"/>
    </location>
</feature>
<evidence type="ECO:0000313" key="9">
    <source>
        <dbReference type="Proteomes" id="UP001159427"/>
    </source>
</evidence>
<dbReference type="SUPFAM" id="SSF49265">
    <property type="entry name" value="Fibronectin type III"/>
    <property type="match status" value="5"/>
</dbReference>
<protein>
    <recommendedName>
        <fullName evidence="7">Fibronectin type-III domain-containing protein</fullName>
    </recommendedName>
</protein>
<gene>
    <name evidence="8" type="ORF">PEVE_00005940</name>
</gene>
<dbReference type="SUPFAM" id="SSF81324">
    <property type="entry name" value="Voltage-gated potassium channels"/>
    <property type="match status" value="1"/>
</dbReference>
<evidence type="ECO:0000259" key="7">
    <source>
        <dbReference type="PROSITE" id="PS50853"/>
    </source>
</evidence>
<name>A0ABN8QM68_9CNID</name>
<accession>A0ABN8QM68</accession>
<keyword evidence="6" id="KW-1133">Transmembrane helix</keyword>
<keyword evidence="4" id="KW-0675">Receptor</keyword>
<dbReference type="Proteomes" id="UP001159427">
    <property type="component" value="Unassembled WGS sequence"/>
</dbReference>
<evidence type="ECO:0000256" key="1">
    <source>
        <dbReference type="ARBA" id="ARBA00022729"/>
    </source>
</evidence>
<keyword evidence="6" id="KW-0472">Membrane</keyword>
<dbReference type="EMBL" id="CALNXI010001382">
    <property type="protein sequence ID" value="CAH3167152.1"/>
    <property type="molecule type" value="Genomic_DNA"/>
</dbReference>
<keyword evidence="1" id="KW-0732">Signal</keyword>
<feature type="domain" description="Fibronectin type-III" evidence="7">
    <location>
        <begin position="115"/>
        <end position="207"/>
    </location>
</feature>
<reference evidence="8 9" key="1">
    <citation type="submission" date="2022-05" db="EMBL/GenBank/DDBJ databases">
        <authorList>
            <consortium name="Genoscope - CEA"/>
            <person name="William W."/>
        </authorList>
    </citation>
    <scope>NUCLEOTIDE SEQUENCE [LARGE SCALE GENOMIC DNA]</scope>
</reference>
<evidence type="ECO:0000256" key="2">
    <source>
        <dbReference type="ARBA" id="ARBA00022737"/>
    </source>
</evidence>
<sequence>MTGEGGPTSPPLNVTAYNTSSTSIFVTWSPPPSDNIPGILLGYEVSYTPSEPEISHNSSTIRRVMLCSCNTSIELTKLTVYEQYNITVAAFTSGGIGNESEIIQIWTDEEEPKEAPQNVSAVSETFDSINVTWREVPEEKRDGIIILYQVMVFSNSSYKLHNTTESNRAIKIHGLEMFKMYEVEVRAFTRIGPGPFSDSRELKTKEEAPWFAPHVTGHAFNRTAINVTWDISLPQGFKLRGFNVTYRALVNYTWRQNQTVRVNESERTVVLTGLEVSTKYEIKVAAATNYQGPYSHAIFVKTEDGAPSGSPTNVVAVAKSTSSINVTWGPVPEFQRKGNVTMYEIHVTNSSEIHVMNSSHYGVAHISVCANNFSVVVDELEMFVTYYVRVRALTEGGMGPWSRDVTVTTNQKAPEVVLNATASVINKTSIRASWQIERIHPRLQKPDTYQVSYCPHCPRETCLEKNISTSDDDLTTLVSDLLVGVKYNITVRAINVTARDLTPVETPYGSYSEPVYNTTHEGAPKVPPNVTAGPLTTTSINVSWSKIPCNRRGGKIINYFIEIHNISGRILEKQVSGNDSSYEVTGLEVYSNYSARVLAATGAGNSSFSDFYNTTTHQPAPEKVPTDVKVKETRKTNITVTWTEISDDEFVQGYIVKYKKKGAASSKFTKVDRVKEMVLDDLNKFTEYTIQVAARSSQPGNYSEAISAKTLEDVPGAAPPGVYVDVLDSTSARINWREVPKEERHGIIKGYRVLYKRKQNGKRRRRSTDNFKTVTTVDGAYSILLKSLDKAAEYEVEVRAFTSVGDGPSLPNITFTTSEDVPSKPPVNIKTVDRLSPDTIRVSWEPVPERHRHGTLQNYKVMYQKVEVGDIGIEEEPVEVKIVNASETDVELEGLEPYVRYRITVAASTTKGYGPPSASVSGETCHCKQKFSTSWRRYEPYANVTEDNKPGQIIPIVLQSMVDECCGNCSAYERIRLDFKENGKNGTALRNSSRELLESLDQATDFTFPVYGFNEQDRYKGGYGYIPVIESAGVAFIVYPKKSSNQNAMYDLMISCLPVLVLPIITACVSGMIIWGLERINNSKDFPAPFLQGTWEGIWWAFVSMTTLGYGDRAPLSGKGRFFAIVWILFGLVIIALTMAMLTTALTAVAVKEEYKLYGTKIAAEYNSPEYNLGTRRNAKFDKDKHYNNIDEVAQALIKKEVDGILVDTYSAGLRGDLFNRPELLVSKIIDYKSAYGVVFSSSTNRLRKCFRRYMVSHKAEIFEMVKKKVKPIETGNSTTSSDEQAGGILDHNSPQFRKGLKYAIVCFGIALLLSLTYEVIRRVRKRHKVHQQVQFKTKLQAEMSHLVEEFMQRTKKIKQRLGEKHRQEILKFWKLQRKGSTTNNWLRISQVSHHPSEVIVTDYNC</sequence>
<evidence type="ECO:0000256" key="4">
    <source>
        <dbReference type="ARBA" id="ARBA00023170"/>
    </source>
</evidence>
<comment type="caution">
    <text evidence="8">The sequence shown here is derived from an EMBL/GenBank/DDBJ whole genome shotgun (WGS) entry which is preliminary data.</text>
</comment>
<feature type="transmembrane region" description="Helical" evidence="6">
    <location>
        <begin position="1022"/>
        <end position="1040"/>
    </location>
</feature>
<feature type="domain" description="Fibronectin type-III" evidence="7">
    <location>
        <begin position="209"/>
        <end position="305"/>
    </location>
</feature>
<feature type="domain" description="Fibronectin type-III" evidence="7">
    <location>
        <begin position="10"/>
        <end position="110"/>
    </location>
</feature>
<dbReference type="SMART" id="SM00060">
    <property type="entry name" value="FN3"/>
    <property type="match status" value="9"/>
</dbReference>
<feature type="domain" description="Fibronectin type-III" evidence="7">
    <location>
        <begin position="718"/>
        <end position="820"/>
    </location>
</feature>
<evidence type="ECO:0000256" key="5">
    <source>
        <dbReference type="ARBA" id="ARBA00023180"/>
    </source>
</evidence>
<dbReference type="InterPro" id="IPR003961">
    <property type="entry name" value="FN3_dom"/>
</dbReference>
<dbReference type="InterPro" id="IPR013783">
    <property type="entry name" value="Ig-like_fold"/>
</dbReference>
<feature type="domain" description="Fibronectin type-III" evidence="7">
    <location>
        <begin position="416"/>
        <end position="522"/>
    </location>
</feature>
<dbReference type="PANTHER" id="PTHR23036:SF151">
    <property type="entry name" value="FIBRONECTIN TYPE-III DOMAIN-CONTAINING PROTEIN"/>
    <property type="match status" value="1"/>
</dbReference>